<gene>
    <name evidence="1" type="ORF">PHYSODRAFT_534043</name>
</gene>
<dbReference type="RefSeq" id="XP_009539110.1">
    <property type="nucleotide sequence ID" value="XM_009540815.1"/>
</dbReference>
<evidence type="ECO:0000313" key="1">
    <source>
        <dbReference type="EMBL" id="EGZ05579.1"/>
    </source>
</evidence>
<dbReference type="SMART" id="SM00248">
    <property type="entry name" value="ANK"/>
    <property type="match status" value="5"/>
</dbReference>
<proteinExistence type="predicted"/>
<evidence type="ECO:0000313" key="2">
    <source>
        <dbReference type="Proteomes" id="UP000002640"/>
    </source>
</evidence>
<dbReference type="InterPro" id="IPR002110">
    <property type="entry name" value="Ankyrin_rpt"/>
</dbReference>
<keyword evidence="2" id="KW-1185">Reference proteome</keyword>
<sequence length="494" mass="55695">MLCPLLSVHLVLESRDDAAALQDLAPTIADFLGPDRNLSLHGACNTGSLKLLGWIWRVSSDRCNGRAAGWSLTNHLQSNVHYYQWQCSESLEVAAGRGDLEAVKWLLEHFSGCEVAVEVVEAAARNGHVSVLQYLLHYGRVVHWGGRSLVDAVENGHSKVVQWLCQHAPHRYDELEVTTAIKTALRVGDMKLAEFLLPRGKCILDYAEFCAHPDVIEWKLDCGYYRRDPFSAGVAIKYLVRSGRLDLMQRIAAQHDQSPESTDWSADWRCAMVHACVNGDRAILQWLMEHPAGRWTCNGDDRLFSELVFSAAYKGNVEAMQYLFEQGAVDKVRDALLHAIRENHLDLVKWLIQHFPESERVPDYCAMDGAAENGHLDVIKWLHSNRSEGCTAKAVEGALSNGHLRVAAWLQSHLPAPAFKPANVELWRRPPNLFELLLFQSVHFSSCSPRLLEYAREMLLDGSAKSNHKHVVQWLQEKFPAAPGAREEDEWWGM</sequence>
<dbReference type="InterPro" id="IPR052050">
    <property type="entry name" value="SecEffector_AnkRepeat"/>
</dbReference>
<dbReference type="InterPro" id="IPR036770">
    <property type="entry name" value="Ankyrin_rpt-contain_sf"/>
</dbReference>
<dbReference type="EMBL" id="JH159166">
    <property type="protein sequence ID" value="EGZ05579.1"/>
    <property type="molecule type" value="Genomic_DNA"/>
</dbReference>
<dbReference type="Gene3D" id="1.25.40.20">
    <property type="entry name" value="Ankyrin repeat-containing domain"/>
    <property type="match status" value="3"/>
</dbReference>
<protein>
    <submittedName>
        <fullName evidence="1">Uncharacterized protein</fullName>
    </submittedName>
</protein>
<organism evidence="1 2">
    <name type="scientific">Phytophthora sojae (strain P6497)</name>
    <name type="common">Soybean stem and root rot agent</name>
    <name type="synonym">Phytophthora megasperma f. sp. glycines</name>
    <dbReference type="NCBI Taxonomy" id="1094619"/>
    <lineage>
        <taxon>Eukaryota</taxon>
        <taxon>Sar</taxon>
        <taxon>Stramenopiles</taxon>
        <taxon>Oomycota</taxon>
        <taxon>Peronosporomycetes</taxon>
        <taxon>Peronosporales</taxon>
        <taxon>Peronosporaceae</taxon>
        <taxon>Phytophthora</taxon>
    </lineage>
</organism>
<dbReference type="Proteomes" id="UP000002640">
    <property type="component" value="Unassembled WGS sequence"/>
</dbReference>
<reference evidence="1 2" key="1">
    <citation type="journal article" date="2006" name="Science">
        <title>Phytophthora genome sequences uncover evolutionary origins and mechanisms of pathogenesis.</title>
        <authorList>
            <person name="Tyler B.M."/>
            <person name="Tripathy S."/>
            <person name="Zhang X."/>
            <person name="Dehal P."/>
            <person name="Jiang R.H."/>
            <person name="Aerts A."/>
            <person name="Arredondo F.D."/>
            <person name="Baxter L."/>
            <person name="Bensasson D."/>
            <person name="Beynon J.L."/>
            <person name="Chapman J."/>
            <person name="Damasceno C.M."/>
            <person name="Dorrance A.E."/>
            <person name="Dou D."/>
            <person name="Dickerman A.W."/>
            <person name="Dubchak I.L."/>
            <person name="Garbelotto M."/>
            <person name="Gijzen M."/>
            <person name="Gordon S.G."/>
            <person name="Govers F."/>
            <person name="Grunwald N.J."/>
            <person name="Huang W."/>
            <person name="Ivors K.L."/>
            <person name="Jones R.W."/>
            <person name="Kamoun S."/>
            <person name="Krampis K."/>
            <person name="Lamour K.H."/>
            <person name="Lee M.K."/>
            <person name="McDonald W.H."/>
            <person name="Medina M."/>
            <person name="Meijer H.J."/>
            <person name="Nordberg E.K."/>
            <person name="Maclean D.J."/>
            <person name="Ospina-Giraldo M.D."/>
            <person name="Morris P.F."/>
            <person name="Phuntumart V."/>
            <person name="Putnam N.H."/>
            <person name="Rash S."/>
            <person name="Rose J.K."/>
            <person name="Sakihama Y."/>
            <person name="Salamov A.A."/>
            <person name="Savidor A."/>
            <person name="Scheuring C.F."/>
            <person name="Smith B.M."/>
            <person name="Sobral B.W."/>
            <person name="Terry A."/>
            <person name="Torto-Alalibo T.A."/>
            <person name="Win J."/>
            <person name="Xu Z."/>
            <person name="Zhang H."/>
            <person name="Grigoriev I.V."/>
            <person name="Rokhsar D.S."/>
            <person name="Boore J.L."/>
        </authorList>
    </citation>
    <scope>NUCLEOTIDE SEQUENCE [LARGE SCALE GENOMIC DNA]</scope>
    <source>
        <strain evidence="1 2">P6497</strain>
    </source>
</reference>
<accession>G5AG67</accession>
<dbReference type="PANTHER" id="PTHR46586:SF3">
    <property type="entry name" value="ANKYRIN REPEAT-CONTAINING PROTEIN"/>
    <property type="match status" value="1"/>
</dbReference>
<dbReference type="SMR" id="G5AG67"/>
<dbReference type="SUPFAM" id="SSF48403">
    <property type="entry name" value="Ankyrin repeat"/>
    <property type="match status" value="1"/>
</dbReference>
<dbReference type="OMA" id="CAMVHAC"/>
<dbReference type="GeneID" id="20661939"/>
<name>G5AG67_PHYSP</name>
<dbReference type="KEGG" id="psoj:PHYSODRAFT_534043"/>
<dbReference type="PANTHER" id="PTHR46586">
    <property type="entry name" value="ANKYRIN REPEAT-CONTAINING PROTEIN"/>
    <property type="match status" value="1"/>
</dbReference>
<dbReference type="InParanoid" id="G5AG67"/>
<dbReference type="Pfam" id="PF12796">
    <property type="entry name" value="Ank_2"/>
    <property type="match status" value="2"/>
</dbReference>
<dbReference type="AlphaFoldDB" id="G5AG67"/>